<dbReference type="GO" id="GO:0003677">
    <property type="term" value="F:DNA binding"/>
    <property type="evidence" value="ECO:0007669"/>
    <property type="project" value="UniProtKB-KW"/>
</dbReference>
<keyword evidence="3 6" id="KW-0238">DNA-binding</keyword>
<comment type="caution">
    <text evidence="6">The sequence shown here is derived from an EMBL/GenBank/DDBJ whole genome shotgun (WGS) entry which is preliminary data.</text>
</comment>
<dbReference type="InterPro" id="IPR037402">
    <property type="entry name" value="YidZ_PBP2"/>
</dbReference>
<dbReference type="Proteomes" id="UP000317998">
    <property type="component" value="Unassembled WGS sequence"/>
</dbReference>
<dbReference type="PANTHER" id="PTHR30118">
    <property type="entry name" value="HTH-TYPE TRANSCRIPTIONAL REGULATOR LEUO-RELATED"/>
    <property type="match status" value="1"/>
</dbReference>
<keyword evidence="7" id="KW-1185">Reference proteome</keyword>
<dbReference type="CDD" id="cd08417">
    <property type="entry name" value="PBP2_Nitroaromatics_like"/>
    <property type="match status" value="1"/>
</dbReference>
<evidence type="ECO:0000256" key="1">
    <source>
        <dbReference type="ARBA" id="ARBA00009437"/>
    </source>
</evidence>
<dbReference type="Gene3D" id="3.40.190.10">
    <property type="entry name" value="Periplasmic binding protein-like II"/>
    <property type="match status" value="2"/>
</dbReference>
<dbReference type="SUPFAM" id="SSF46785">
    <property type="entry name" value="Winged helix' DNA-binding domain"/>
    <property type="match status" value="1"/>
</dbReference>
<accession>A0A542YJZ0</accession>
<comment type="similarity">
    <text evidence="1">Belongs to the LysR transcriptional regulatory family.</text>
</comment>
<dbReference type="InterPro" id="IPR036390">
    <property type="entry name" value="WH_DNA-bd_sf"/>
</dbReference>
<name>A0A542YJZ0_9MICO</name>
<evidence type="ECO:0000256" key="3">
    <source>
        <dbReference type="ARBA" id="ARBA00023125"/>
    </source>
</evidence>
<proteinExistence type="inferred from homology"/>
<dbReference type="PROSITE" id="PS50931">
    <property type="entry name" value="HTH_LYSR"/>
    <property type="match status" value="1"/>
</dbReference>
<organism evidence="6 7">
    <name type="scientific">Homoserinimonas aerilata</name>
    <dbReference type="NCBI Taxonomy" id="1162970"/>
    <lineage>
        <taxon>Bacteria</taxon>
        <taxon>Bacillati</taxon>
        <taxon>Actinomycetota</taxon>
        <taxon>Actinomycetes</taxon>
        <taxon>Micrococcales</taxon>
        <taxon>Microbacteriaceae</taxon>
        <taxon>Homoserinimonas</taxon>
    </lineage>
</organism>
<dbReference type="Pfam" id="PF00126">
    <property type="entry name" value="HTH_1"/>
    <property type="match status" value="1"/>
</dbReference>
<dbReference type="PANTHER" id="PTHR30118:SF15">
    <property type="entry name" value="TRANSCRIPTIONAL REGULATORY PROTEIN"/>
    <property type="match status" value="1"/>
</dbReference>
<dbReference type="InterPro" id="IPR000847">
    <property type="entry name" value="LysR_HTH_N"/>
</dbReference>
<sequence length="309" mass="33400">MPDLHRVDSNLIVVLDAILSEKNLTRAGELIGMTQPAVSGALARLRQQYDDPLLVRTGRSYELTPKAEALLPVVEEAMAEIARTLEVLPTFDPETSTRTFLVSASDYVLSVMTAPLLELLGQQAPGTGVSFEALPTEQIVSPNDLLRRDVFVTGTGRGVPGKRQSLFSDRFVCIADARNPRLREGALSLADLAELRHVMSNFGELALTHVDDMLSSAGIAPKVGVSVQGFLPVPFMVSGTAMIGHVPERLALLHRESLGLTIAETPLNASTLIEAAHWHPSKNDDPAIEWLVGVLRKAAELIEFGDDAE</sequence>
<feature type="domain" description="HTH lysR-type" evidence="5">
    <location>
        <begin position="7"/>
        <end position="64"/>
    </location>
</feature>
<evidence type="ECO:0000259" key="5">
    <source>
        <dbReference type="PROSITE" id="PS50931"/>
    </source>
</evidence>
<dbReference type="Pfam" id="PF03466">
    <property type="entry name" value="LysR_substrate"/>
    <property type="match status" value="1"/>
</dbReference>
<evidence type="ECO:0000256" key="2">
    <source>
        <dbReference type="ARBA" id="ARBA00023015"/>
    </source>
</evidence>
<gene>
    <name evidence="6" type="ORF">FB562_1511</name>
</gene>
<protein>
    <submittedName>
        <fullName evidence="6">DNA-binding transcriptional LysR family regulator</fullName>
    </submittedName>
</protein>
<reference evidence="6 7" key="1">
    <citation type="submission" date="2019-06" db="EMBL/GenBank/DDBJ databases">
        <title>Sequencing the genomes of 1000 actinobacteria strains.</title>
        <authorList>
            <person name="Klenk H.-P."/>
        </authorList>
    </citation>
    <scope>NUCLEOTIDE SEQUENCE [LARGE SCALE GENOMIC DNA]</scope>
    <source>
        <strain evidence="6 7">DSM 26477</strain>
    </source>
</reference>
<dbReference type="SUPFAM" id="SSF53850">
    <property type="entry name" value="Periplasmic binding protein-like II"/>
    <property type="match status" value="1"/>
</dbReference>
<dbReference type="PRINTS" id="PR00039">
    <property type="entry name" value="HTHLYSR"/>
</dbReference>
<dbReference type="GO" id="GO:0003700">
    <property type="term" value="F:DNA-binding transcription factor activity"/>
    <property type="evidence" value="ECO:0007669"/>
    <property type="project" value="InterPro"/>
</dbReference>
<dbReference type="EMBL" id="VFOM01000001">
    <property type="protein sequence ID" value="TQL48417.1"/>
    <property type="molecule type" value="Genomic_DNA"/>
</dbReference>
<dbReference type="InterPro" id="IPR036388">
    <property type="entry name" value="WH-like_DNA-bd_sf"/>
</dbReference>
<dbReference type="InterPro" id="IPR050389">
    <property type="entry name" value="LysR-type_TF"/>
</dbReference>
<evidence type="ECO:0000313" key="6">
    <source>
        <dbReference type="EMBL" id="TQL48417.1"/>
    </source>
</evidence>
<dbReference type="AlphaFoldDB" id="A0A542YJZ0"/>
<evidence type="ECO:0000313" key="7">
    <source>
        <dbReference type="Proteomes" id="UP000317998"/>
    </source>
</evidence>
<evidence type="ECO:0000256" key="4">
    <source>
        <dbReference type="ARBA" id="ARBA00023163"/>
    </source>
</evidence>
<dbReference type="InterPro" id="IPR005119">
    <property type="entry name" value="LysR_subst-bd"/>
</dbReference>
<keyword evidence="4" id="KW-0804">Transcription</keyword>
<dbReference type="RefSeq" id="WP_185740476.1">
    <property type="nucleotide sequence ID" value="NZ_VFOM01000001.1"/>
</dbReference>
<keyword evidence="2" id="KW-0805">Transcription regulation</keyword>
<dbReference type="Gene3D" id="1.10.10.10">
    <property type="entry name" value="Winged helix-like DNA-binding domain superfamily/Winged helix DNA-binding domain"/>
    <property type="match status" value="1"/>
</dbReference>